<dbReference type="RefSeq" id="WP_080319450.1">
    <property type="nucleotide sequence ID" value="NZ_MTBC01000008.1"/>
</dbReference>
<gene>
    <name evidence="7" type="primary">lgt</name>
    <name evidence="8" type="ORF">BUL40_11900</name>
</gene>
<keyword evidence="4 7" id="KW-0812">Transmembrane</keyword>
<feature type="transmembrane region" description="Helical" evidence="7">
    <location>
        <begin position="110"/>
        <end position="132"/>
    </location>
</feature>
<comment type="similarity">
    <text evidence="1 7">Belongs to the Lgt family.</text>
</comment>
<feature type="transmembrane region" description="Helical" evidence="7">
    <location>
        <begin position="261"/>
        <end position="279"/>
    </location>
</feature>
<reference evidence="8 9" key="1">
    <citation type="submission" date="2016-12" db="EMBL/GenBank/DDBJ databases">
        <authorList>
            <person name="Song W.-J."/>
            <person name="Kurnit D.M."/>
        </authorList>
    </citation>
    <scope>NUCLEOTIDE SEQUENCE [LARGE SCALE GENOMIC DNA]</scope>
    <source>
        <strain evidence="8 9">HSG9</strain>
    </source>
</reference>
<keyword evidence="2 7" id="KW-1003">Cell membrane</keyword>
<dbReference type="OrthoDB" id="871140at2"/>
<proteinExistence type="inferred from homology"/>
<comment type="subcellular location">
    <subcellularLocation>
        <location evidence="7">Cell membrane</location>
        <topology evidence="7">Multi-pass membrane protein</topology>
    </subcellularLocation>
</comment>
<dbReference type="Proteomes" id="UP000191680">
    <property type="component" value="Unassembled WGS sequence"/>
</dbReference>
<dbReference type="GO" id="GO:0008961">
    <property type="term" value="F:phosphatidylglycerol-prolipoprotein diacylglyceryl transferase activity"/>
    <property type="evidence" value="ECO:0007669"/>
    <property type="project" value="UniProtKB-UniRule"/>
</dbReference>
<protein>
    <recommendedName>
        <fullName evidence="7">Phosphatidylglycerol--prolipoprotein diacylglyceryl transferase</fullName>
        <ecNumber evidence="7">2.5.1.145</ecNumber>
    </recommendedName>
</protein>
<feature type="transmembrane region" description="Helical" evidence="7">
    <location>
        <begin position="231"/>
        <end position="249"/>
    </location>
</feature>
<keyword evidence="9" id="KW-1185">Reference proteome</keyword>
<evidence type="ECO:0000256" key="3">
    <source>
        <dbReference type="ARBA" id="ARBA00022679"/>
    </source>
</evidence>
<dbReference type="PANTHER" id="PTHR30589:SF0">
    <property type="entry name" value="PHOSPHATIDYLGLYCEROL--PROLIPOPROTEIN DIACYLGLYCERYL TRANSFERASE"/>
    <property type="match status" value="1"/>
</dbReference>
<comment type="pathway">
    <text evidence="7">Protein modification; lipoprotein biosynthesis (diacylglyceryl transfer).</text>
</comment>
<feature type="binding site" evidence="7">
    <location>
        <position position="160"/>
    </location>
    <ligand>
        <name>a 1,2-diacyl-sn-glycero-3-phospho-(1'-sn-glycerol)</name>
        <dbReference type="ChEBI" id="CHEBI:64716"/>
    </ligand>
</feature>
<feature type="transmembrane region" description="Helical" evidence="7">
    <location>
        <begin position="299"/>
        <end position="316"/>
    </location>
</feature>
<dbReference type="NCBIfam" id="TIGR00544">
    <property type="entry name" value="lgt"/>
    <property type="match status" value="1"/>
</dbReference>
<dbReference type="GO" id="GO:0042158">
    <property type="term" value="P:lipoprotein biosynthetic process"/>
    <property type="evidence" value="ECO:0007669"/>
    <property type="project" value="UniProtKB-UniRule"/>
</dbReference>
<dbReference type="EC" id="2.5.1.145" evidence="7"/>
<dbReference type="UniPathway" id="UPA00664"/>
<name>A0A1V6LPI7_9FLAO</name>
<keyword evidence="5 7" id="KW-1133">Transmembrane helix</keyword>
<dbReference type="EMBL" id="MTBC01000008">
    <property type="protein sequence ID" value="OQD42120.1"/>
    <property type="molecule type" value="Genomic_DNA"/>
</dbReference>
<keyword evidence="8" id="KW-0449">Lipoprotein</keyword>
<dbReference type="PANTHER" id="PTHR30589">
    <property type="entry name" value="PROLIPOPROTEIN DIACYLGLYCERYL TRANSFERASE"/>
    <property type="match status" value="1"/>
</dbReference>
<keyword evidence="3 7" id="KW-0808">Transferase</keyword>
<comment type="catalytic activity">
    <reaction evidence="7">
        <text>L-cysteinyl-[prolipoprotein] + a 1,2-diacyl-sn-glycero-3-phospho-(1'-sn-glycerol) = an S-1,2-diacyl-sn-glyceryl-L-cysteinyl-[prolipoprotein] + sn-glycerol 1-phosphate + H(+)</text>
        <dbReference type="Rhea" id="RHEA:56712"/>
        <dbReference type="Rhea" id="RHEA-COMP:14679"/>
        <dbReference type="Rhea" id="RHEA-COMP:14680"/>
        <dbReference type="ChEBI" id="CHEBI:15378"/>
        <dbReference type="ChEBI" id="CHEBI:29950"/>
        <dbReference type="ChEBI" id="CHEBI:57685"/>
        <dbReference type="ChEBI" id="CHEBI:64716"/>
        <dbReference type="ChEBI" id="CHEBI:140658"/>
        <dbReference type="EC" id="2.5.1.145"/>
    </reaction>
</comment>
<evidence type="ECO:0000256" key="2">
    <source>
        <dbReference type="ARBA" id="ARBA00022475"/>
    </source>
</evidence>
<sequence length="326" mass="37562">MHFLGITWNPDDTLFKIGFLQIKYYNLLWIAAFILGFYIMKKIFFNEKKTLEKLDSLFVYAMVSIMLGARLGHVFFYDWDYYKNHLVEILLPIKESVNSSLFGIINGYEFTGFAGLASHGAAIGGIIGLYLFSRKYKDMSLLWLLDRVAITCAIGGAFVRLGNFFNSEINGKVVEKSFPLAVKFIRDSDDMPAYQAISLTKQKTASAAYKAIETNPDFASVLEAIPYRHPVQLYEAIGYLIVFLIMYFWMYWKTNLPKKEGFLFGFWLATMWGPIRFFLEFFKKSQGGFEDNLGETLSTGQWLSIPFVLIGMYLMFRPTKEKTAIR</sequence>
<comment type="caution">
    <text evidence="8">The sequence shown here is derived from an EMBL/GenBank/DDBJ whole genome shotgun (WGS) entry which is preliminary data.</text>
</comment>
<keyword evidence="6 7" id="KW-0472">Membrane</keyword>
<evidence type="ECO:0000256" key="6">
    <source>
        <dbReference type="ARBA" id="ARBA00023136"/>
    </source>
</evidence>
<evidence type="ECO:0000256" key="1">
    <source>
        <dbReference type="ARBA" id="ARBA00007150"/>
    </source>
</evidence>
<evidence type="ECO:0000256" key="4">
    <source>
        <dbReference type="ARBA" id="ARBA00022692"/>
    </source>
</evidence>
<evidence type="ECO:0000313" key="8">
    <source>
        <dbReference type="EMBL" id="OQD42120.1"/>
    </source>
</evidence>
<dbReference type="AlphaFoldDB" id="A0A1V6LPI7"/>
<dbReference type="GO" id="GO:0005886">
    <property type="term" value="C:plasma membrane"/>
    <property type="evidence" value="ECO:0007669"/>
    <property type="project" value="UniProtKB-SubCell"/>
</dbReference>
<evidence type="ECO:0000313" key="9">
    <source>
        <dbReference type="Proteomes" id="UP000191680"/>
    </source>
</evidence>
<feature type="transmembrane region" description="Helical" evidence="7">
    <location>
        <begin position="144"/>
        <end position="165"/>
    </location>
</feature>
<feature type="transmembrane region" description="Helical" evidence="7">
    <location>
        <begin position="57"/>
        <end position="77"/>
    </location>
</feature>
<evidence type="ECO:0000256" key="5">
    <source>
        <dbReference type="ARBA" id="ARBA00022989"/>
    </source>
</evidence>
<dbReference type="Pfam" id="PF01790">
    <property type="entry name" value="LGT"/>
    <property type="match status" value="1"/>
</dbReference>
<organism evidence="8 9">
    <name type="scientific">Croceivirga radicis</name>
    <dbReference type="NCBI Taxonomy" id="1929488"/>
    <lineage>
        <taxon>Bacteria</taxon>
        <taxon>Pseudomonadati</taxon>
        <taxon>Bacteroidota</taxon>
        <taxon>Flavobacteriia</taxon>
        <taxon>Flavobacteriales</taxon>
        <taxon>Flavobacteriaceae</taxon>
        <taxon>Croceivirga</taxon>
    </lineage>
</organism>
<accession>A0A1V6LPI7</accession>
<evidence type="ECO:0000256" key="7">
    <source>
        <dbReference type="HAMAP-Rule" id="MF_01147"/>
    </source>
</evidence>
<feature type="transmembrane region" description="Helical" evidence="7">
    <location>
        <begin position="24"/>
        <end position="45"/>
    </location>
</feature>
<dbReference type="HAMAP" id="MF_01147">
    <property type="entry name" value="Lgt"/>
    <property type="match status" value="1"/>
</dbReference>
<dbReference type="InterPro" id="IPR001640">
    <property type="entry name" value="Lgt"/>
</dbReference>
<comment type="function">
    <text evidence="7">Catalyzes the transfer of the diacylglyceryl group from phosphatidylglycerol to the sulfhydryl group of the N-terminal cysteine of a prolipoprotein, the first step in the formation of mature lipoproteins.</text>
</comment>